<dbReference type="InterPro" id="IPR001647">
    <property type="entry name" value="HTH_TetR"/>
</dbReference>
<protein>
    <submittedName>
        <fullName evidence="4">Transcriptional regulator</fullName>
    </submittedName>
</protein>
<dbReference type="Pfam" id="PF00440">
    <property type="entry name" value="TetR_N"/>
    <property type="match status" value="1"/>
</dbReference>
<keyword evidence="5" id="KW-1185">Reference proteome</keyword>
<evidence type="ECO:0000256" key="2">
    <source>
        <dbReference type="PROSITE-ProRule" id="PRU00335"/>
    </source>
</evidence>
<feature type="DNA-binding region" description="H-T-H motif" evidence="2">
    <location>
        <begin position="41"/>
        <end position="60"/>
    </location>
</feature>
<dbReference type="RefSeq" id="WP_016556172.1">
    <property type="nucleotide sequence ID" value="NZ_AEYE02000025.1"/>
</dbReference>
<evidence type="ECO:0000313" key="5">
    <source>
        <dbReference type="Proteomes" id="UP000014411"/>
    </source>
</evidence>
<proteinExistence type="predicted"/>
<evidence type="ECO:0000313" key="4">
    <source>
        <dbReference type="EMBL" id="EPE96400.1"/>
    </source>
</evidence>
<accession>S3HEA6</accession>
<evidence type="ECO:0000259" key="3">
    <source>
        <dbReference type="PROSITE" id="PS50977"/>
    </source>
</evidence>
<feature type="domain" description="HTH tetR-type" evidence="3">
    <location>
        <begin position="18"/>
        <end position="78"/>
    </location>
</feature>
<organism evidence="4 5">
    <name type="scientific">Rhizobium grahamii CCGE 502</name>
    <dbReference type="NCBI Taxonomy" id="990285"/>
    <lineage>
        <taxon>Bacteria</taxon>
        <taxon>Pseudomonadati</taxon>
        <taxon>Pseudomonadota</taxon>
        <taxon>Alphaproteobacteria</taxon>
        <taxon>Hyphomicrobiales</taxon>
        <taxon>Rhizobiaceae</taxon>
        <taxon>Rhizobium/Agrobacterium group</taxon>
        <taxon>Rhizobium</taxon>
    </lineage>
</organism>
<dbReference type="SUPFAM" id="SSF46689">
    <property type="entry name" value="Homeodomain-like"/>
    <property type="match status" value="1"/>
</dbReference>
<evidence type="ECO:0000256" key="1">
    <source>
        <dbReference type="ARBA" id="ARBA00023125"/>
    </source>
</evidence>
<dbReference type="HOGENOM" id="CLU_069356_0_2_5"/>
<dbReference type="Proteomes" id="UP000014411">
    <property type="component" value="Unassembled WGS sequence"/>
</dbReference>
<name>S3HEA6_9HYPH</name>
<dbReference type="AlphaFoldDB" id="S3HEA6"/>
<dbReference type="InterPro" id="IPR009057">
    <property type="entry name" value="Homeodomain-like_sf"/>
</dbReference>
<gene>
    <name evidence="4" type="ORF">RGCCGE502_21070</name>
</gene>
<dbReference type="GO" id="GO:0003677">
    <property type="term" value="F:DNA binding"/>
    <property type="evidence" value="ECO:0007669"/>
    <property type="project" value="UniProtKB-UniRule"/>
</dbReference>
<dbReference type="Gene3D" id="1.10.357.10">
    <property type="entry name" value="Tetracycline Repressor, domain 2"/>
    <property type="match status" value="1"/>
</dbReference>
<comment type="caution">
    <text evidence="4">The sequence shown here is derived from an EMBL/GenBank/DDBJ whole genome shotgun (WGS) entry which is preliminary data.</text>
</comment>
<dbReference type="PROSITE" id="PS50977">
    <property type="entry name" value="HTH_TETR_2"/>
    <property type="match status" value="1"/>
</dbReference>
<keyword evidence="1 2" id="KW-0238">DNA-binding</keyword>
<dbReference type="eggNOG" id="COG1309">
    <property type="taxonomic scope" value="Bacteria"/>
</dbReference>
<reference evidence="4 5" key="1">
    <citation type="journal article" date="2012" name="J. Bacteriol.">
        <title>Genome sequence of Rhizobium grahamii CCGE502, a broad-host-range symbiont with low nodulation competitiveness in Phaseolus vulgaris.</title>
        <authorList>
            <person name="Althabegoiti M.J."/>
            <person name="Lozano L."/>
            <person name="Torres-Tejerizo G."/>
            <person name="Ormeno-Orrillo E."/>
            <person name="Rogel M.A."/>
            <person name="Gonzalez V."/>
            <person name="Martinez-Romero E."/>
        </authorList>
    </citation>
    <scope>NUCLEOTIDE SEQUENCE [LARGE SCALE GENOMIC DNA]</scope>
    <source>
        <strain evidence="4 5">CCGE 502</strain>
    </source>
</reference>
<sequence length="225" mass="23312">MARVNLERRAAIGEAKRARTRAAILEAARACYAAPEPVSATVDAVTQAAGVAKGTFYLHFRDLPALEAELGETLIAELSERLEPARLAVVNPLTRMATAVTILLRDLAAAPAQARLAARAAVMLPDVAKAVQARLRGDLADAQAAGLLAVGSVDLAVRIVVALVEQASSLFSTSRIDATAIPDIVRAVLRAMGCPPGDAANRTNEAALNADAFAQRTSAVTGVVS</sequence>
<dbReference type="EMBL" id="AEYE02000025">
    <property type="protein sequence ID" value="EPE96400.1"/>
    <property type="molecule type" value="Genomic_DNA"/>
</dbReference>